<protein>
    <recommendedName>
        <fullName evidence="1">Uroporphyrinogen decarboxylase (URO-D) domain-containing protein</fullName>
    </recommendedName>
</protein>
<organism evidence="2 3">
    <name type="scientific">candidate division MSBL1 archaeon SCGC-AAA259E19</name>
    <dbReference type="NCBI Taxonomy" id="1698264"/>
    <lineage>
        <taxon>Archaea</taxon>
        <taxon>Methanobacteriati</taxon>
        <taxon>Methanobacteriota</taxon>
        <taxon>candidate division MSBL1</taxon>
    </lineage>
</organism>
<dbReference type="InterPro" id="IPR000257">
    <property type="entry name" value="Uroporphyrinogen_deCOase"/>
</dbReference>
<gene>
    <name evidence="2" type="ORF">AKJ65_04315</name>
</gene>
<dbReference type="EMBL" id="LHXO01000056">
    <property type="protein sequence ID" value="KXA94468.1"/>
    <property type="molecule type" value="Genomic_DNA"/>
</dbReference>
<feature type="domain" description="Uroporphyrinogen decarboxylase (URO-D)" evidence="1">
    <location>
        <begin position="87"/>
        <end position="349"/>
    </location>
</feature>
<accession>A0A133UJT1</accession>
<dbReference type="Pfam" id="PF01208">
    <property type="entry name" value="URO-D"/>
    <property type="match status" value="1"/>
</dbReference>
<dbReference type="Proteomes" id="UP000070284">
    <property type="component" value="Unassembled WGS sequence"/>
</dbReference>
<dbReference type="GO" id="GO:0006779">
    <property type="term" value="P:porphyrin-containing compound biosynthetic process"/>
    <property type="evidence" value="ECO:0007669"/>
    <property type="project" value="InterPro"/>
</dbReference>
<dbReference type="Gene3D" id="3.20.20.210">
    <property type="match status" value="1"/>
</dbReference>
<evidence type="ECO:0000259" key="1">
    <source>
        <dbReference type="Pfam" id="PF01208"/>
    </source>
</evidence>
<dbReference type="InterPro" id="IPR052024">
    <property type="entry name" value="Methanogen_methyltrans"/>
</dbReference>
<dbReference type="PANTHER" id="PTHR47099:SF1">
    <property type="entry name" value="METHYLCOBAMIDE:COM METHYLTRANSFERASE MTBA"/>
    <property type="match status" value="1"/>
</dbReference>
<dbReference type="GO" id="GO:0004853">
    <property type="term" value="F:uroporphyrinogen decarboxylase activity"/>
    <property type="evidence" value="ECO:0007669"/>
    <property type="project" value="InterPro"/>
</dbReference>
<dbReference type="PANTHER" id="PTHR47099">
    <property type="entry name" value="METHYLCOBAMIDE:COM METHYLTRANSFERASE MTBA"/>
    <property type="match status" value="1"/>
</dbReference>
<evidence type="ECO:0000313" key="3">
    <source>
        <dbReference type="Proteomes" id="UP000070284"/>
    </source>
</evidence>
<sequence>MTALEGEEPDRVPIFEVIRDEPSIRKLASLLGRNVREVEMGVTSGLGEVNYDVLDLYCFLVEKLGIDATAWSFSIGLTSVENGFAEDEFGTRYRLSEHGEPMPVDSAVDNISDLNDLDMEDSVDRADFDALRYIVGNLGDDKAHFMIVSDPFKVSWRLRGGMQNLLGDYIKNPELVERLAEKSVRFCKEAIEESRRSGADVIHLVGDLASEKTTFFSPEQYRQNVKPYEKELVRKAHMEGLKIVKHSDGNVWPILDDFAEIGFDGFHPVQPQCMDINEVKEHLSGEMCVIGNINCRNLLPFGSEDEVEEKVKETINKVGGEGYILSSSNSIHPDVKPENYNKMVETAKKIGKYE</sequence>
<dbReference type="SUPFAM" id="SSF51726">
    <property type="entry name" value="UROD/MetE-like"/>
    <property type="match status" value="1"/>
</dbReference>
<name>A0A133UJT1_9EURY</name>
<reference evidence="2 3" key="1">
    <citation type="journal article" date="2016" name="Sci. Rep.">
        <title>Metabolic traits of an uncultured archaeal lineage -MSBL1- from brine pools of the Red Sea.</title>
        <authorList>
            <person name="Mwirichia R."/>
            <person name="Alam I."/>
            <person name="Rashid M."/>
            <person name="Vinu M."/>
            <person name="Ba-Alawi W."/>
            <person name="Anthony Kamau A."/>
            <person name="Kamanda Ngugi D."/>
            <person name="Goker M."/>
            <person name="Klenk H.P."/>
            <person name="Bajic V."/>
            <person name="Stingl U."/>
        </authorList>
    </citation>
    <scope>NUCLEOTIDE SEQUENCE [LARGE SCALE GENOMIC DNA]</scope>
    <source>
        <strain evidence="2">SCGC-AAA259E19</strain>
    </source>
</reference>
<evidence type="ECO:0000313" key="2">
    <source>
        <dbReference type="EMBL" id="KXA94468.1"/>
    </source>
</evidence>
<dbReference type="InterPro" id="IPR038071">
    <property type="entry name" value="UROD/MetE-like_sf"/>
</dbReference>
<comment type="caution">
    <text evidence="2">The sequence shown here is derived from an EMBL/GenBank/DDBJ whole genome shotgun (WGS) entry which is preliminary data.</text>
</comment>
<dbReference type="AlphaFoldDB" id="A0A133UJT1"/>
<proteinExistence type="predicted"/>
<keyword evidence="3" id="KW-1185">Reference proteome</keyword>